<name>A0A3D8PY90_9BACI</name>
<reference evidence="9" key="1">
    <citation type="submission" date="2017-11" db="EMBL/GenBank/DDBJ databases">
        <authorList>
            <person name="Zhu W."/>
        </authorList>
    </citation>
    <scope>NUCLEOTIDE SEQUENCE [LARGE SCALE GENOMIC DNA]</scope>
    <source>
        <strain evidence="9">CAU 1183</strain>
    </source>
</reference>
<dbReference type="PANTHER" id="PTHR30532">
    <property type="entry name" value="IRON III DICITRATE-BINDING PERIPLASMIC PROTEIN"/>
    <property type="match status" value="1"/>
</dbReference>
<dbReference type="AlphaFoldDB" id="A0A3D8PY90"/>
<proteinExistence type="inferred from homology"/>
<keyword evidence="3" id="KW-0813">Transport</keyword>
<dbReference type="RefSeq" id="WP_115771682.1">
    <property type="nucleotide sequence ID" value="NZ_PIOC01000004.1"/>
</dbReference>
<feature type="chain" id="PRO_5038546663" evidence="6">
    <location>
        <begin position="23"/>
        <end position="328"/>
    </location>
</feature>
<dbReference type="InterPro" id="IPR051313">
    <property type="entry name" value="Bact_iron-sidero_bind"/>
</dbReference>
<dbReference type="Proteomes" id="UP000257143">
    <property type="component" value="Unassembled WGS sequence"/>
</dbReference>
<comment type="similarity">
    <text evidence="2">Belongs to the bacterial solute-binding protein 8 family.</text>
</comment>
<dbReference type="EMBL" id="PIOC01000004">
    <property type="protein sequence ID" value="RDW21053.1"/>
    <property type="molecule type" value="Genomic_DNA"/>
</dbReference>
<gene>
    <name evidence="8" type="ORF">CWR48_03590</name>
</gene>
<evidence type="ECO:0000313" key="8">
    <source>
        <dbReference type="EMBL" id="RDW21053.1"/>
    </source>
</evidence>
<feature type="signal peptide" evidence="6">
    <location>
        <begin position="1"/>
        <end position="22"/>
    </location>
</feature>
<evidence type="ECO:0000256" key="4">
    <source>
        <dbReference type="ARBA" id="ARBA00022729"/>
    </source>
</evidence>
<dbReference type="GO" id="GO:1901678">
    <property type="term" value="P:iron coordination entity transport"/>
    <property type="evidence" value="ECO:0007669"/>
    <property type="project" value="UniProtKB-ARBA"/>
</dbReference>
<dbReference type="InterPro" id="IPR002491">
    <property type="entry name" value="ABC_transptr_periplasmic_BD"/>
</dbReference>
<comment type="subcellular location">
    <subcellularLocation>
        <location evidence="1">Cell membrane</location>
        <topology evidence="1">Lipid-anchor</topology>
    </subcellularLocation>
</comment>
<dbReference type="PROSITE" id="PS51257">
    <property type="entry name" value="PROKAR_LIPOPROTEIN"/>
    <property type="match status" value="1"/>
</dbReference>
<dbReference type="InterPro" id="IPR033870">
    <property type="entry name" value="FatB"/>
</dbReference>
<evidence type="ECO:0000256" key="5">
    <source>
        <dbReference type="SAM" id="MobiDB-lite"/>
    </source>
</evidence>
<dbReference type="OrthoDB" id="63946at2"/>
<feature type="domain" description="Fe/B12 periplasmic-binding" evidence="7">
    <location>
        <begin position="69"/>
        <end position="328"/>
    </location>
</feature>
<dbReference type="GO" id="GO:0005886">
    <property type="term" value="C:plasma membrane"/>
    <property type="evidence" value="ECO:0007669"/>
    <property type="project" value="UniProtKB-SubCell"/>
</dbReference>
<evidence type="ECO:0000313" key="9">
    <source>
        <dbReference type="Proteomes" id="UP000257143"/>
    </source>
</evidence>
<evidence type="ECO:0000256" key="1">
    <source>
        <dbReference type="ARBA" id="ARBA00004193"/>
    </source>
</evidence>
<dbReference type="SUPFAM" id="SSF53807">
    <property type="entry name" value="Helical backbone' metal receptor"/>
    <property type="match status" value="1"/>
</dbReference>
<accession>A0A3D8PY90</accession>
<evidence type="ECO:0000259" key="7">
    <source>
        <dbReference type="PROSITE" id="PS50983"/>
    </source>
</evidence>
<protein>
    <submittedName>
        <fullName evidence="8">ABC transporter</fullName>
    </submittedName>
</protein>
<organism evidence="8 9">
    <name type="scientific">Oceanobacillus arenosus</name>
    <dbReference type="NCBI Taxonomy" id="1229153"/>
    <lineage>
        <taxon>Bacteria</taxon>
        <taxon>Bacillati</taxon>
        <taxon>Bacillota</taxon>
        <taxon>Bacilli</taxon>
        <taxon>Bacillales</taxon>
        <taxon>Bacillaceae</taxon>
        <taxon>Oceanobacillus</taxon>
    </lineage>
</organism>
<dbReference type="CDD" id="cd01140">
    <property type="entry name" value="FatB"/>
    <property type="match status" value="1"/>
</dbReference>
<evidence type="ECO:0000256" key="2">
    <source>
        <dbReference type="ARBA" id="ARBA00008814"/>
    </source>
</evidence>
<evidence type="ECO:0000256" key="3">
    <source>
        <dbReference type="ARBA" id="ARBA00022448"/>
    </source>
</evidence>
<keyword evidence="9" id="KW-1185">Reference proteome</keyword>
<feature type="compositionally biased region" description="Polar residues" evidence="5">
    <location>
        <begin position="29"/>
        <end position="40"/>
    </location>
</feature>
<keyword evidence="4 6" id="KW-0732">Signal</keyword>
<evidence type="ECO:0000256" key="6">
    <source>
        <dbReference type="SAM" id="SignalP"/>
    </source>
</evidence>
<sequence length="328" mass="35268">MKKLGLLLITALLLFIIAACGAKEEGEQDTSTGNETPNTEENSDTEEASGTITVKHESGETPVPVNPENVVVFDFGILDTLDKLGIDVAGVAQAGTIPSYLEKYAGEEYTNIGSLKEPDLEAISGVEPGLIIISGRQAEMYDELSKIAPTINLGVDNTRYMESFKENMAIIGEIFDKQAEIDAEIATIEESIATVNEKATASGEKGLIILANDDKISAYGANSRFGIIHDVLGVAQSDENIEASTHGMNVTFEYVVEQDPDILYVVDRAAAVGGETSASQLVENELVKNTKAFKNDKIVYLNPEYWYLSGGGVVSVAQMIMDIDESLN</sequence>
<dbReference type="PROSITE" id="PS50983">
    <property type="entry name" value="FE_B12_PBP"/>
    <property type="match status" value="1"/>
</dbReference>
<comment type="caution">
    <text evidence="8">The sequence shown here is derived from an EMBL/GenBank/DDBJ whole genome shotgun (WGS) entry which is preliminary data.</text>
</comment>
<feature type="region of interest" description="Disordered" evidence="5">
    <location>
        <begin position="25"/>
        <end position="63"/>
    </location>
</feature>
<dbReference type="GO" id="GO:0030288">
    <property type="term" value="C:outer membrane-bounded periplasmic space"/>
    <property type="evidence" value="ECO:0007669"/>
    <property type="project" value="TreeGrafter"/>
</dbReference>
<dbReference type="Gene3D" id="3.40.50.1980">
    <property type="entry name" value="Nitrogenase molybdenum iron protein domain"/>
    <property type="match status" value="2"/>
</dbReference>
<dbReference type="PANTHER" id="PTHR30532:SF28">
    <property type="entry name" value="PETROBACTIN-BINDING PROTEIN YCLQ"/>
    <property type="match status" value="1"/>
</dbReference>
<dbReference type="Pfam" id="PF01497">
    <property type="entry name" value="Peripla_BP_2"/>
    <property type="match status" value="1"/>
</dbReference>